<keyword evidence="7" id="KW-1185">Reference proteome</keyword>
<feature type="domain" description="CBS" evidence="5">
    <location>
        <begin position="252"/>
        <end position="310"/>
    </location>
</feature>
<evidence type="ECO:0000256" key="1">
    <source>
        <dbReference type="ARBA" id="ARBA00022737"/>
    </source>
</evidence>
<evidence type="ECO:0000256" key="3">
    <source>
        <dbReference type="PROSITE-ProRule" id="PRU00703"/>
    </source>
</evidence>
<dbReference type="InterPro" id="IPR000644">
    <property type="entry name" value="CBS_dom"/>
</dbReference>
<dbReference type="PANTHER" id="PTHR22777:SF4">
    <property type="entry name" value="UPF0053 PROTEIN SLL1254"/>
    <property type="match status" value="1"/>
</dbReference>
<evidence type="ECO:0000259" key="5">
    <source>
        <dbReference type="PROSITE" id="PS51371"/>
    </source>
</evidence>
<dbReference type="PANTHER" id="PTHR22777">
    <property type="entry name" value="HEMOLYSIN-RELATED"/>
    <property type="match status" value="1"/>
</dbReference>
<reference evidence="6 7" key="1">
    <citation type="journal article" date="2023" name="Cell">
        <title>Genetic manipulation of Patescibacteria provides mechanistic insights into microbial dark matter and the epibiotic lifestyle.</title>
        <authorList>
            <person name="Wang Y."/>
            <person name="Gallagher L.A."/>
            <person name="Andrade P.A."/>
            <person name="Liu A."/>
            <person name="Humphreys I.R."/>
            <person name="Turkarslan S."/>
            <person name="Cutler K.J."/>
            <person name="Arrieta-Ortiz M.L."/>
            <person name="Li Y."/>
            <person name="Radey M.C."/>
            <person name="McLean J.S."/>
            <person name="Cong Q."/>
            <person name="Baker D."/>
            <person name="Baliga N.S."/>
            <person name="Peterson S.B."/>
            <person name="Mougous J.D."/>
        </authorList>
    </citation>
    <scope>NUCLEOTIDE SEQUENCE [LARGE SCALE GENOMIC DNA]</scope>
    <source>
        <strain evidence="6 7">ML1</strain>
    </source>
</reference>
<feature type="transmembrane region" description="Helical" evidence="4">
    <location>
        <begin position="67"/>
        <end position="95"/>
    </location>
</feature>
<evidence type="ECO:0000256" key="2">
    <source>
        <dbReference type="ARBA" id="ARBA00023122"/>
    </source>
</evidence>
<protein>
    <submittedName>
        <fullName evidence="6">CBS domain-containing protein</fullName>
    </submittedName>
</protein>
<dbReference type="RefSeq" id="WP_376753912.1">
    <property type="nucleotide sequence ID" value="NZ_CP124550.1"/>
</dbReference>
<accession>A0ABY8X151</accession>
<gene>
    <name evidence="6" type="ORF">SEML1_0786</name>
</gene>
<dbReference type="Gene3D" id="3.10.580.10">
    <property type="entry name" value="CBS-domain"/>
    <property type="match status" value="1"/>
</dbReference>
<dbReference type="EMBL" id="CP124550">
    <property type="protein sequence ID" value="WIO46383.1"/>
    <property type="molecule type" value="Genomic_DNA"/>
</dbReference>
<evidence type="ECO:0000313" key="6">
    <source>
        <dbReference type="EMBL" id="WIO46383.1"/>
    </source>
</evidence>
<sequence length="337" mass="37443">MQTLWVLTFAALFLALVAVASIAPRRTVLSSYELQRRRAAGDVSAAEELRRSLLINDILSLQKAVEALLLVCAVPCAIMAFGWLAGVLIAVFVALGYGRIAHNGMLAAVADRYYMMLEPKLLQFVERYPSIGKLLRSVAAPPEASLLSSRQELEHLVKESGAILTADEKRLIKSTLHFDDKTVEEVMTPRGVIDAVKKDQLIGPLLLDELHKTGHSRFPVMDGDIDHIVGVLYIRDLLTLTDKRSHRAETAMERKVYCINQNQKLEKALSAFIKTRHHLFIVVNDYRETAGVVTIEDVIEALLGRKIVDEDDVVVDLRAFAAKNPRHNNKSSAATDV</sequence>
<keyword evidence="4" id="KW-0472">Membrane</keyword>
<dbReference type="Pfam" id="PF00571">
    <property type="entry name" value="CBS"/>
    <property type="match status" value="2"/>
</dbReference>
<keyword evidence="1" id="KW-0677">Repeat</keyword>
<keyword evidence="2 3" id="KW-0129">CBS domain</keyword>
<evidence type="ECO:0000256" key="4">
    <source>
        <dbReference type="SAM" id="Phobius"/>
    </source>
</evidence>
<dbReference type="InterPro" id="IPR046342">
    <property type="entry name" value="CBS_dom_sf"/>
</dbReference>
<dbReference type="InterPro" id="IPR044751">
    <property type="entry name" value="Ion_transp-like_CBS"/>
</dbReference>
<dbReference type="Proteomes" id="UP001177295">
    <property type="component" value="Chromosome"/>
</dbReference>
<dbReference type="PROSITE" id="PS51371">
    <property type="entry name" value="CBS"/>
    <property type="match status" value="2"/>
</dbReference>
<dbReference type="SMART" id="SM00116">
    <property type="entry name" value="CBS"/>
    <property type="match status" value="2"/>
</dbReference>
<keyword evidence="4" id="KW-1133">Transmembrane helix</keyword>
<name>A0ABY8X151_9BACT</name>
<dbReference type="SUPFAM" id="SSF54631">
    <property type="entry name" value="CBS-domain pair"/>
    <property type="match status" value="1"/>
</dbReference>
<feature type="domain" description="CBS" evidence="5">
    <location>
        <begin position="187"/>
        <end position="249"/>
    </location>
</feature>
<keyword evidence="4" id="KW-0812">Transmembrane</keyword>
<organism evidence="6 7">
    <name type="scientific">Candidatus Southlakia epibionticum</name>
    <dbReference type="NCBI Taxonomy" id="3043284"/>
    <lineage>
        <taxon>Bacteria</taxon>
        <taxon>Candidatus Saccharimonadota</taxon>
        <taxon>Candidatus Saccharimonadia</taxon>
        <taxon>Candidatus Saccharimonadales</taxon>
        <taxon>Candidatus Saccharimonadaceae</taxon>
        <taxon>Candidatus Southlakia</taxon>
    </lineage>
</organism>
<dbReference type="CDD" id="cd04590">
    <property type="entry name" value="CBS_pair_CorC_HlyC_assoc"/>
    <property type="match status" value="1"/>
</dbReference>
<proteinExistence type="predicted"/>
<evidence type="ECO:0000313" key="7">
    <source>
        <dbReference type="Proteomes" id="UP001177295"/>
    </source>
</evidence>